<feature type="transmembrane region" description="Helical" evidence="1">
    <location>
        <begin position="219"/>
        <end position="240"/>
    </location>
</feature>
<feature type="transmembrane region" description="Helical" evidence="1">
    <location>
        <begin position="302"/>
        <end position="326"/>
    </location>
</feature>
<reference evidence="3 4" key="2">
    <citation type="submission" date="2019-04" db="EMBL/GenBank/DDBJ databases">
        <authorList>
            <person name="Yang S."/>
            <person name="Wei W."/>
        </authorList>
    </citation>
    <scope>NUCLEOTIDE SEQUENCE [LARGE SCALE GENOMIC DNA]</scope>
    <source>
        <strain evidence="4">ZP60</strain>
    </source>
</reference>
<dbReference type="KEGG" id="halz:E5139_14160"/>
<feature type="transmembrane region" description="Helical" evidence="1">
    <location>
        <begin position="165"/>
        <end position="184"/>
    </location>
</feature>
<dbReference type="GeneID" id="31401262"/>
<dbReference type="InterPro" id="IPR036388">
    <property type="entry name" value="WH-like_DNA-bd_sf"/>
</dbReference>
<protein>
    <submittedName>
        <fullName evidence="3">Helix-turn-helix transcriptional regulator</fullName>
    </submittedName>
</protein>
<dbReference type="Pfam" id="PF12840">
    <property type="entry name" value="HTH_20"/>
    <property type="match status" value="1"/>
</dbReference>
<reference evidence="3 4" key="1">
    <citation type="submission" date="2019-04" db="EMBL/GenBank/DDBJ databases">
        <title>Complete genome sequence of Arthrobacter sp. ZXY-2 associated with effective atrazine degradation and salt adaptation.</title>
        <authorList>
            <person name="Zhao X."/>
        </authorList>
    </citation>
    <scope>NUCLEOTIDE SEQUENCE [LARGE SCALE GENOMIC DNA]</scope>
    <source>
        <strain evidence="4">ZP60</strain>
    </source>
</reference>
<organism evidence="3 4">
    <name type="scientific">Halomicrobium mukohataei</name>
    <dbReference type="NCBI Taxonomy" id="57705"/>
    <lineage>
        <taxon>Archaea</taxon>
        <taxon>Methanobacteriati</taxon>
        <taxon>Methanobacteriota</taxon>
        <taxon>Stenosarchaea group</taxon>
        <taxon>Halobacteria</taxon>
        <taxon>Halobacteriales</taxon>
        <taxon>Haloarculaceae</taxon>
        <taxon>Halomicrobium</taxon>
    </lineage>
</organism>
<proteinExistence type="predicted"/>
<dbReference type="SUPFAM" id="SSF46785">
    <property type="entry name" value="Winged helix' DNA-binding domain"/>
    <property type="match status" value="1"/>
</dbReference>
<dbReference type="RefSeq" id="WP_015763159.1">
    <property type="nucleotide sequence ID" value="NZ_CP039375.1"/>
</dbReference>
<gene>
    <name evidence="3" type="ORF">E5139_14160</name>
</gene>
<feature type="domain" description="HTH arsR-type" evidence="2">
    <location>
        <begin position="30"/>
        <end position="111"/>
    </location>
</feature>
<dbReference type="OMA" id="QNVGYHV"/>
<dbReference type="SMART" id="SM00418">
    <property type="entry name" value="HTH_ARSR"/>
    <property type="match status" value="1"/>
</dbReference>
<feature type="transmembrane region" description="Helical" evidence="1">
    <location>
        <begin position="347"/>
        <end position="368"/>
    </location>
</feature>
<evidence type="ECO:0000313" key="3">
    <source>
        <dbReference type="EMBL" id="QCD66734.1"/>
    </source>
</evidence>
<dbReference type="InterPro" id="IPR036390">
    <property type="entry name" value="WH_DNA-bd_sf"/>
</dbReference>
<dbReference type="AlphaFoldDB" id="A0A4D6KF84"/>
<accession>A0A4D6KF84</accession>
<evidence type="ECO:0000313" key="4">
    <source>
        <dbReference type="Proteomes" id="UP000297053"/>
    </source>
</evidence>
<name>A0A4D6KF84_9EURY</name>
<keyword evidence="1" id="KW-0472">Membrane</keyword>
<dbReference type="CDD" id="cd00090">
    <property type="entry name" value="HTH_ARSR"/>
    <property type="match status" value="1"/>
</dbReference>
<keyword evidence="1" id="KW-0812">Transmembrane</keyword>
<feature type="transmembrane region" description="Helical" evidence="1">
    <location>
        <begin position="274"/>
        <end position="296"/>
    </location>
</feature>
<feature type="transmembrane region" description="Helical" evidence="1">
    <location>
        <begin position="125"/>
        <end position="145"/>
    </location>
</feature>
<dbReference type="GO" id="GO:0003700">
    <property type="term" value="F:DNA-binding transcription factor activity"/>
    <property type="evidence" value="ECO:0007669"/>
    <property type="project" value="InterPro"/>
</dbReference>
<dbReference type="Gene3D" id="1.10.10.10">
    <property type="entry name" value="Winged helix-like DNA-binding domain superfamily/Winged helix DNA-binding domain"/>
    <property type="match status" value="1"/>
</dbReference>
<dbReference type="InterPro" id="IPR001845">
    <property type="entry name" value="HTH_ArsR_DNA-bd_dom"/>
</dbReference>
<dbReference type="EMBL" id="CP039375">
    <property type="protein sequence ID" value="QCD66734.1"/>
    <property type="molecule type" value="Genomic_DNA"/>
</dbReference>
<sequence length="370" mass="38538">MDLAGRIVRRFRGDPDEPVIAGIEDEDADQLFDALSSEMSRAVLAACYDDGRTRSELADDLETSIQNISYHVDKLESAGLLEPVETRYGANGSEVLVYEPSKQAVVIAAGETTFVDRLSEAIDTLFAPVALAGLLAIVVGVLVRGPAPVGMMGGGPMNETTGTQVGLVAASVTFVSCLLIISLMEKKGAFNSGKTDGSRREGLMSVLFGRSVTRTRQDAMLITALVFVTFLALDLVATGAGHQLTVAASITIQLAIPGGIVLATVLAYSNDGLLMSWGASSAPIVGIWAYLVAGVLTSGGFAPILIALGPVVVTLVAAPVGSIAYLGGRITAKHFRGRNIESLSRRAIGLFVAHLITAGAIVAGWALVLR</sequence>
<evidence type="ECO:0000259" key="2">
    <source>
        <dbReference type="SMART" id="SM00418"/>
    </source>
</evidence>
<keyword evidence="1" id="KW-1133">Transmembrane helix</keyword>
<feature type="transmembrane region" description="Helical" evidence="1">
    <location>
        <begin position="246"/>
        <end position="267"/>
    </location>
</feature>
<dbReference type="InterPro" id="IPR011991">
    <property type="entry name" value="ArsR-like_HTH"/>
</dbReference>
<dbReference type="Proteomes" id="UP000297053">
    <property type="component" value="Chromosome"/>
</dbReference>
<evidence type="ECO:0000256" key="1">
    <source>
        <dbReference type="SAM" id="Phobius"/>
    </source>
</evidence>